<evidence type="ECO:0000256" key="3">
    <source>
        <dbReference type="ARBA" id="ARBA00022723"/>
    </source>
</evidence>
<dbReference type="Pfam" id="PF26200">
    <property type="entry name" value="Rcat_RNF216"/>
    <property type="match status" value="1"/>
</dbReference>
<dbReference type="InterPro" id="IPR044066">
    <property type="entry name" value="TRIAD_supradom"/>
</dbReference>
<feature type="domain" description="RING-type" evidence="9">
    <location>
        <begin position="1021"/>
        <end position="1228"/>
    </location>
</feature>
<keyword evidence="11" id="KW-1185">Reference proteome</keyword>
<keyword evidence="2" id="KW-0808">Transferase</keyword>
<dbReference type="InterPro" id="IPR047546">
    <property type="entry name" value="Rcat_RBR_RNF216"/>
</dbReference>
<comment type="pathway">
    <text evidence="1">Protein modification; protein ubiquitination.</text>
</comment>
<dbReference type="PANTHER" id="PTHR22770:SF47">
    <property type="entry name" value="E3 UBIQUITIN-PROTEIN LIGASE RNF216"/>
    <property type="match status" value="1"/>
</dbReference>
<name>A0AAW2ENP4_9HYME</name>
<evidence type="ECO:0000256" key="1">
    <source>
        <dbReference type="ARBA" id="ARBA00004906"/>
    </source>
</evidence>
<dbReference type="PROSITE" id="PS51873">
    <property type="entry name" value="TRIAD"/>
    <property type="match status" value="1"/>
</dbReference>
<accession>A0AAW2ENP4</accession>
<dbReference type="GO" id="GO:0008270">
    <property type="term" value="F:zinc ion binding"/>
    <property type="evidence" value="ECO:0007669"/>
    <property type="project" value="UniProtKB-KW"/>
</dbReference>
<comment type="caution">
    <text evidence="10">The sequence shown here is derived from an EMBL/GenBank/DDBJ whole genome shotgun (WGS) entry which is preliminary data.</text>
</comment>
<evidence type="ECO:0000256" key="4">
    <source>
        <dbReference type="ARBA" id="ARBA00022737"/>
    </source>
</evidence>
<keyword evidence="5" id="KW-0863">Zinc-finger</keyword>
<dbReference type="SUPFAM" id="SSF57850">
    <property type="entry name" value="RING/U-box"/>
    <property type="match status" value="1"/>
</dbReference>
<evidence type="ECO:0000256" key="2">
    <source>
        <dbReference type="ARBA" id="ARBA00022679"/>
    </source>
</evidence>
<reference evidence="10 11" key="1">
    <citation type="submission" date="2023-03" db="EMBL/GenBank/DDBJ databases">
        <title>High recombination rates correlate with genetic variation in Cardiocondyla obscurior ants.</title>
        <authorList>
            <person name="Errbii M."/>
        </authorList>
    </citation>
    <scope>NUCLEOTIDE SEQUENCE [LARGE SCALE GENOMIC DNA]</scope>
    <source>
        <strain evidence="10">Alpha-2009</strain>
        <tissue evidence="10">Whole body</tissue>
    </source>
</reference>
<evidence type="ECO:0000256" key="6">
    <source>
        <dbReference type="ARBA" id="ARBA00022786"/>
    </source>
</evidence>
<keyword evidence="7" id="KW-0862">Zinc</keyword>
<dbReference type="Proteomes" id="UP001430953">
    <property type="component" value="Unassembled WGS sequence"/>
</dbReference>
<evidence type="ECO:0000259" key="9">
    <source>
        <dbReference type="PROSITE" id="PS51873"/>
    </source>
</evidence>
<feature type="region of interest" description="Disordered" evidence="8">
    <location>
        <begin position="692"/>
        <end position="733"/>
    </location>
</feature>
<dbReference type="Gene3D" id="1.20.120.1750">
    <property type="match status" value="1"/>
</dbReference>
<dbReference type="PANTHER" id="PTHR22770">
    <property type="entry name" value="UBIQUITIN CONJUGATING ENZYME 7 INTERACTING PROTEIN-RELATED"/>
    <property type="match status" value="1"/>
</dbReference>
<evidence type="ECO:0000256" key="8">
    <source>
        <dbReference type="SAM" id="MobiDB-lite"/>
    </source>
</evidence>
<sequence>MDKNSALPHLNPIMDKEMQNDIETTMENSTLQSLYPNMKVTEQNATENIEVKAHKNVTLPNLIPISHIKGYNAMKTTMHEKSILQRLHTNMEYEENAVDMTIHNNLTFENLNSTNETMSEEKQMPIDMTMHKKITLKSSSPIINEKKENVPETTMHEDLSGKDSMPFVLGPNYLNISADSSNSEIIDLSSDFESVRNLSYISDDAACDLSNTSSDNTVPANFDGIIFNSSLQTNETSSESLINLTNQVSATAGSSKIQNKPEIKVEENSNLYKPYNTLSYTEEIFQNPLPGCSKDSDDKSLNCASTSSTSGNLLKEAKQIQALLPRFSNYLIYKTLSANQLAKNRVELTLWDLLPTQRPVPLVVGKRKSSDKESLEECEINLDAKINMEGEEQHGTCEKVGNIKMRILENKPHELSTRSKVNVINQNLPETAVSNNAAVLNDTNNNMNQQSLIPVKMSKLDEVIQDEPMNIEYDDNVNESFVLRNLKTFKSLKAESYLKEWEQPYPKVKTKSNFFVVDNAESSATKLLRPPKFVFEDVVRPCQNDKIYKSSNPILSPSKLHYIRTSFTGATWRIKDKKKVSNTNFNDSIQNFSLSRLPNASSKYKIASRDMNSRIVSSNNKTASCDANGRMFRSHSFSVPTSSRKMETQNANQVNIHTRKVTEPFYNAASNSATLAQGSSYQNNLNVISNSVQKPSTSTSQVSNREDGKQPVEVTSKPCPVTSKKSDNSNSKTAQINVNTESNVKTVENKEIILNEKATKLYIQLIPMFPSIKTAYIKRLCYEVSKRPELMNSEALWERLIDILLNCKQENFKEVQPVQVVEELNLPYDINEQYADLLMLFPEADPVYLRQAVEEMQGDHAKYNEFVQSKLENPDYPTREQYLTKKKITEQQKQYTTDFHVEKFLEIFPDPFEHFENEKRICQFNPHAIDFLKYYFSKLKVNTLVKAYSNCLNNLSLTAKTLESLNSDMKTKRSNKMAPTEDIPFLQECAFVQHKVELAKYLDDKKIKEREEFNKLKANNELLECQCCYDNECMPLKCSTCEDGHIFCNLCIVRSIDIVLGDGNTRVDCLIKCGSEFPLSVLQRVLPPTKFSILLCKRQEAEVIAAGVEGLVSCPFCHFASIPPAEDKIFKCFNPECMKESCRLCKELNHIPLKCNEKKSEFARLYLEEKMTEALVRKCYKCSRMFFKEEGCNKMTCICGAQMCYICDKPVTDYKHFQGQGAEKSNLCPLWSDDRRLNAEGVIKVCEETIKHIKEKDPNIDINVKALLPKLPPKSKGPHDDIINHAMEHNRIARQFQ</sequence>
<protein>
    <recommendedName>
        <fullName evidence="9">RING-type domain-containing protein</fullName>
    </recommendedName>
</protein>
<feature type="compositionally biased region" description="Polar residues" evidence="8">
    <location>
        <begin position="692"/>
        <end position="703"/>
    </location>
</feature>
<organism evidence="10 11">
    <name type="scientific">Cardiocondyla obscurior</name>
    <dbReference type="NCBI Taxonomy" id="286306"/>
    <lineage>
        <taxon>Eukaryota</taxon>
        <taxon>Metazoa</taxon>
        <taxon>Ecdysozoa</taxon>
        <taxon>Arthropoda</taxon>
        <taxon>Hexapoda</taxon>
        <taxon>Insecta</taxon>
        <taxon>Pterygota</taxon>
        <taxon>Neoptera</taxon>
        <taxon>Endopterygota</taxon>
        <taxon>Hymenoptera</taxon>
        <taxon>Apocrita</taxon>
        <taxon>Aculeata</taxon>
        <taxon>Formicoidea</taxon>
        <taxon>Formicidae</taxon>
        <taxon>Myrmicinae</taxon>
        <taxon>Cardiocondyla</taxon>
    </lineage>
</organism>
<dbReference type="InterPro" id="IPR047545">
    <property type="entry name" value="BRcat_RBR_RNF216"/>
</dbReference>
<dbReference type="CDD" id="cd20339">
    <property type="entry name" value="BRcat_RBR_RNF216"/>
    <property type="match status" value="1"/>
</dbReference>
<evidence type="ECO:0000313" key="11">
    <source>
        <dbReference type="Proteomes" id="UP001430953"/>
    </source>
</evidence>
<dbReference type="InterPro" id="IPR051628">
    <property type="entry name" value="LUBAC_E3_Ligases"/>
</dbReference>
<dbReference type="EMBL" id="JADYXP020000021">
    <property type="protein sequence ID" value="KAL0103680.1"/>
    <property type="molecule type" value="Genomic_DNA"/>
</dbReference>
<keyword evidence="6" id="KW-0833">Ubl conjugation pathway</keyword>
<gene>
    <name evidence="10" type="ORF">PUN28_017738</name>
</gene>
<proteinExistence type="predicted"/>
<evidence type="ECO:0000256" key="5">
    <source>
        <dbReference type="ARBA" id="ARBA00022771"/>
    </source>
</evidence>
<evidence type="ECO:0000313" key="10">
    <source>
        <dbReference type="EMBL" id="KAL0103680.1"/>
    </source>
</evidence>
<evidence type="ECO:0000256" key="7">
    <source>
        <dbReference type="ARBA" id="ARBA00022833"/>
    </source>
</evidence>
<keyword evidence="4" id="KW-0677">Repeat</keyword>
<keyword evidence="3" id="KW-0479">Metal-binding</keyword>
<dbReference type="GO" id="GO:0016740">
    <property type="term" value="F:transferase activity"/>
    <property type="evidence" value="ECO:0007669"/>
    <property type="project" value="UniProtKB-KW"/>
</dbReference>
<dbReference type="CDD" id="cd20353">
    <property type="entry name" value="Rcat_RBR_RNF216"/>
    <property type="match status" value="1"/>
</dbReference>